<dbReference type="GO" id="GO:0046394">
    <property type="term" value="P:carboxylic acid biosynthetic process"/>
    <property type="evidence" value="ECO:0007669"/>
    <property type="project" value="UniProtKB-ARBA"/>
</dbReference>
<evidence type="ECO:0000256" key="1">
    <source>
        <dbReference type="SAM" id="MobiDB-lite"/>
    </source>
</evidence>
<feature type="compositionally biased region" description="Acidic residues" evidence="1">
    <location>
        <begin position="221"/>
        <end position="230"/>
    </location>
</feature>
<dbReference type="EMBL" id="JAAAIL010000202">
    <property type="protein sequence ID" value="KAG0278365.1"/>
    <property type="molecule type" value="Genomic_DNA"/>
</dbReference>
<reference evidence="3" key="1">
    <citation type="journal article" date="2020" name="Fungal Divers.">
        <title>Resolving the Mortierellaceae phylogeny through synthesis of multi-gene phylogenetics and phylogenomics.</title>
        <authorList>
            <person name="Vandepol N."/>
            <person name="Liber J."/>
            <person name="Desiro A."/>
            <person name="Na H."/>
            <person name="Kennedy M."/>
            <person name="Barry K."/>
            <person name="Grigoriev I.V."/>
            <person name="Miller A.N."/>
            <person name="O'Donnell K."/>
            <person name="Stajich J.E."/>
            <person name="Bonito G."/>
        </authorList>
    </citation>
    <scope>NUCLEOTIDE SEQUENCE</scope>
    <source>
        <strain evidence="3">NRRL 28262</strain>
    </source>
</reference>
<evidence type="ECO:0000259" key="2">
    <source>
        <dbReference type="Pfam" id="PF13840"/>
    </source>
</evidence>
<feature type="domain" description="CASTOR ACT" evidence="2">
    <location>
        <begin position="395"/>
        <end position="452"/>
    </location>
</feature>
<feature type="region of interest" description="Disordered" evidence="1">
    <location>
        <begin position="176"/>
        <end position="233"/>
    </location>
</feature>
<name>A0AAD4DHI4_9FUNG</name>
<feature type="compositionally biased region" description="Basic and acidic residues" evidence="1">
    <location>
        <begin position="183"/>
        <end position="195"/>
    </location>
</feature>
<dbReference type="SUPFAM" id="SSF55021">
    <property type="entry name" value="ACT-like"/>
    <property type="match status" value="2"/>
</dbReference>
<sequence length="461" mass="51595">MTVSLLPDRLSLLRFPREELEACSHAILKHIVFRAYSQSNRRTRDEPLFSYIDNSLEISIFGDYRAISSDFPKDLCPGLEISKHIYRALQVDNDDTFNSSRICTIVEPLAKAGVSIFYMSTYQTDLLFVQEDRISLVFKTLSANGMHMTYDEDVSSTPPDTPIPDQQCFRRLSINLTEEEEPPYEHGDEMRDHPSFRANFPISKELSEQSLATPPGSQDSGSEEDDEQEGSLEAAAAPMVSSHNGVKQLVPLDIYSAQRHGKGSGSTWSENFAGNEGKYDETMLFKASPTTTTAFEIRQQADRTLPENSLRCVGLNTELEAGHQPWLLKIIKILFYHDKVKEEAILAGNGPAHNAPGFFSFTATSECVSMITDTYILEEFEEHELFMDMETCPLRLIQLDLHRFGLDKYGIIHSVARPLTEAGIELLFLSTFSTANILVADHRLSEAERILSGGGSTNLGS</sequence>
<accession>A0AAD4DHI4</accession>
<gene>
    <name evidence="3" type="ORF">BGZ95_004190</name>
</gene>
<dbReference type="InterPro" id="IPR051719">
    <property type="entry name" value="CASTOR_mTORC1"/>
</dbReference>
<keyword evidence="4" id="KW-1185">Reference proteome</keyword>
<protein>
    <recommendedName>
        <fullName evidence="2">CASTOR ACT domain-containing protein</fullName>
    </recommendedName>
</protein>
<dbReference type="Proteomes" id="UP001194580">
    <property type="component" value="Unassembled WGS sequence"/>
</dbReference>
<proteinExistence type="predicted"/>
<organism evidence="3 4">
    <name type="scientific">Linnemannia exigua</name>
    <dbReference type="NCBI Taxonomy" id="604196"/>
    <lineage>
        <taxon>Eukaryota</taxon>
        <taxon>Fungi</taxon>
        <taxon>Fungi incertae sedis</taxon>
        <taxon>Mucoromycota</taxon>
        <taxon>Mortierellomycotina</taxon>
        <taxon>Mortierellomycetes</taxon>
        <taxon>Mortierellales</taxon>
        <taxon>Mortierellaceae</taxon>
        <taxon>Linnemannia</taxon>
    </lineage>
</organism>
<dbReference type="InterPro" id="IPR045865">
    <property type="entry name" value="ACT-like_dom_sf"/>
</dbReference>
<comment type="caution">
    <text evidence="3">The sequence shown here is derived from an EMBL/GenBank/DDBJ whole genome shotgun (WGS) entry which is preliminary data.</text>
</comment>
<dbReference type="Gene3D" id="3.30.2130.10">
    <property type="entry name" value="VC0802-like"/>
    <property type="match status" value="2"/>
</dbReference>
<evidence type="ECO:0000313" key="4">
    <source>
        <dbReference type="Proteomes" id="UP001194580"/>
    </source>
</evidence>
<dbReference type="Pfam" id="PF13840">
    <property type="entry name" value="ACT_7"/>
    <property type="match status" value="2"/>
</dbReference>
<dbReference type="InterPro" id="IPR027795">
    <property type="entry name" value="CASTOR_ACT_dom"/>
</dbReference>
<feature type="domain" description="CASTOR ACT" evidence="2">
    <location>
        <begin position="83"/>
        <end position="142"/>
    </location>
</feature>
<dbReference type="PANTHER" id="PTHR31131">
    <property type="entry name" value="CHROMOSOME 1, WHOLE GENOME SHOTGUN SEQUENCE"/>
    <property type="match status" value="1"/>
</dbReference>
<dbReference type="AlphaFoldDB" id="A0AAD4DHI4"/>
<dbReference type="GO" id="GO:0006520">
    <property type="term" value="P:amino acid metabolic process"/>
    <property type="evidence" value="ECO:0007669"/>
    <property type="project" value="UniProtKB-ARBA"/>
</dbReference>
<dbReference type="PANTHER" id="PTHR31131:SF6">
    <property type="entry name" value="CASTOR ACT DOMAIN-CONTAINING PROTEIN"/>
    <property type="match status" value="1"/>
</dbReference>
<evidence type="ECO:0000313" key="3">
    <source>
        <dbReference type="EMBL" id="KAG0278365.1"/>
    </source>
</evidence>